<comment type="function">
    <text evidence="6">Plays a role in the recruitment of the exosome to pre-rRNA to mediate the 3'-5' end processing of the 5.8S rRNA.</text>
</comment>
<sequence>MEGGIKRLAGFRKSVEGLEHQLHDLLELERSEVTPKLGNLEQAELTVLMAYTTASLCFMGLKAEGLNAAKHPVMSELNRVQKYMVKVKKTAEKLRVDRDSRKSKVDVEAAKRIIEHNTEPAVPQ</sequence>
<evidence type="ECO:0000256" key="3">
    <source>
        <dbReference type="ARBA" id="ARBA00022552"/>
    </source>
</evidence>
<evidence type="ECO:0000256" key="2">
    <source>
        <dbReference type="ARBA" id="ARBA00009154"/>
    </source>
</evidence>
<gene>
    <name evidence="7" type="ORF">OMAR00292_LOCUS2469</name>
</gene>
<organism evidence="7">
    <name type="scientific">Oxyrrhis marina</name>
    <name type="common">Dinoflagellate</name>
    <dbReference type="NCBI Taxonomy" id="2969"/>
    <lineage>
        <taxon>Eukaryota</taxon>
        <taxon>Sar</taxon>
        <taxon>Alveolata</taxon>
        <taxon>Dinophyceae</taxon>
        <taxon>Oxyrrhinales</taxon>
        <taxon>Oxyrrhinaceae</taxon>
        <taxon>Oxyrrhis</taxon>
    </lineage>
</organism>
<evidence type="ECO:0000256" key="4">
    <source>
        <dbReference type="ARBA" id="ARBA00022884"/>
    </source>
</evidence>
<dbReference type="GO" id="GO:0003723">
    <property type="term" value="F:RNA binding"/>
    <property type="evidence" value="ECO:0007669"/>
    <property type="project" value="UniProtKB-UniRule"/>
</dbReference>
<dbReference type="GO" id="GO:0010468">
    <property type="term" value="P:regulation of gene expression"/>
    <property type="evidence" value="ECO:0007669"/>
    <property type="project" value="TreeGrafter"/>
</dbReference>
<dbReference type="InterPro" id="IPR011082">
    <property type="entry name" value="Exosome-assoc_fac/DNA_repair"/>
</dbReference>
<evidence type="ECO:0000256" key="1">
    <source>
        <dbReference type="ARBA" id="ARBA00004123"/>
    </source>
</evidence>
<keyword evidence="5 6" id="KW-0539">Nucleus</keyword>
<dbReference type="GO" id="GO:0000178">
    <property type="term" value="C:exosome (RNase complex)"/>
    <property type="evidence" value="ECO:0007669"/>
    <property type="project" value="TreeGrafter"/>
</dbReference>
<dbReference type="InterPro" id="IPR007146">
    <property type="entry name" value="Sas10/Utp3/C1D"/>
</dbReference>
<keyword evidence="6" id="KW-0238">DNA-binding</keyword>
<comment type="similarity">
    <text evidence="2 6">Belongs to the C1D family.</text>
</comment>
<evidence type="ECO:0000313" key="7">
    <source>
        <dbReference type="EMBL" id="CAE0616593.1"/>
    </source>
</evidence>
<dbReference type="PANTHER" id="PTHR15341:SF3">
    <property type="entry name" value="NUCLEAR NUCLEIC ACID-BINDING PROTEIN C1D"/>
    <property type="match status" value="1"/>
</dbReference>
<keyword evidence="3 6" id="KW-0698">rRNA processing</keyword>
<proteinExistence type="inferred from homology"/>
<dbReference type="GO" id="GO:0000460">
    <property type="term" value="P:maturation of 5.8S rRNA"/>
    <property type="evidence" value="ECO:0007669"/>
    <property type="project" value="TreeGrafter"/>
</dbReference>
<evidence type="ECO:0000256" key="6">
    <source>
        <dbReference type="RuleBase" id="RU368003"/>
    </source>
</evidence>
<dbReference type="GO" id="GO:0005730">
    <property type="term" value="C:nucleolus"/>
    <property type="evidence" value="ECO:0007669"/>
    <property type="project" value="UniProtKB-SubCell"/>
</dbReference>
<keyword evidence="6" id="KW-0963">Cytoplasm</keyword>
<dbReference type="GO" id="GO:0003677">
    <property type="term" value="F:DNA binding"/>
    <property type="evidence" value="ECO:0007669"/>
    <property type="project" value="UniProtKB-KW"/>
</dbReference>
<keyword evidence="4 6" id="KW-0694">RNA-binding</keyword>
<dbReference type="EMBL" id="HBIT01005103">
    <property type="protein sequence ID" value="CAE0616593.1"/>
    <property type="molecule type" value="Transcribed_RNA"/>
</dbReference>
<reference evidence="7" key="1">
    <citation type="submission" date="2021-01" db="EMBL/GenBank/DDBJ databases">
        <authorList>
            <person name="Corre E."/>
            <person name="Pelletier E."/>
            <person name="Niang G."/>
            <person name="Scheremetjew M."/>
            <person name="Finn R."/>
            <person name="Kale V."/>
            <person name="Holt S."/>
            <person name="Cochrane G."/>
            <person name="Meng A."/>
            <person name="Brown T."/>
            <person name="Cohen L."/>
        </authorList>
    </citation>
    <scope>NUCLEOTIDE SEQUENCE</scope>
    <source>
        <strain evidence="7">CCMP1795</strain>
    </source>
</reference>
<evidence type="ECO:0000256" key="5">
    <source>
        <dbReference type="ARBA" id="ARBA00023242"/>
    </source>
</evidence>
<accession>A0A7S3XH91</accession>
<comment type="subcellular location">
    <subcellularLocation>
        <location evidence="6">Cytoplasm</location>
    </subcellularLocation>
    <subcellularLocation>
        <location evidence="6">Nucleus</location>
        <location evidence="6">Nucleolus</location>
    </subcellularLocation>
    <subcellularLocation>
        <location evidence="1 6">Nucleus</location>
    </subcellularLocation>
</comment>
<protein>
    <recommendedName>
        <fullName evidence="6">Nuclear nucleic acid-binding protein C1D</fullName>
    </recommendedName>
</protein>
<comment type="subunit">
    <text evidence="6">Monomer and homodimer.</text>
</comment>
<dbReference type="AlphaFoldDB" id="A0A7S3XH91"/>
<dbReference type="GO" id="GO:0005737">
    <property type="term" value="C:cytoplasm"/>
    <property type="evidence" value="ECO:0007669"/>
    <property type="project" value="UniProtKB-SubCell"/>
</dbReference>
<name>A0A7S3XH91_OXYMA</name>
<dbReference type="PANTHER" id="PTHR15341">
    <property type="entry name" value="SUN-COR STEROID HORMONE RECEPTOR CO-REPRESSOR"/>
    <property type="match status" value="1"/>
</dbReference>
<dbReference type="Pfam" id="PF04000">
    <property type="entry name" value="Sas10_Utp3"/>
    <property type="match status" value="1"/>
</dbReference>